<dbReference type="Proteomes" id="UP000308705">
    <property type="component" value="Unassembled WGS sequence"/>
</dbReference>
<comment type="caution">
    <text evidence="3">The sequence shown here is derived from an EMBL/GenBank/DDBJ whole genome shotgun (WGS) entry which is preliminary data.</text>
</comment>
<keyword evidence="4" id="KW-1185">Reference proteome</keyword>
<organism evidence="3 4">
    <name type="scientific">Herbidospora galbida</name>
    <dbReference type="NCBI Taxonomy" id="2575442"/>
    <lineage>
        <taxon>Bacteria</taxon>
        <taxon>Bacillati</taxon>
        <taxon>Actinomycetota</taxon>
        <taxon>Actinomycetes</taxon>
        <taxon>Streptosporangiales</taxon>
        <taxon>Streptosporangiaceae</taxon>
        <taxon>Herbidospora</taxon>
    </lineage>
</organism>
<evidence type="ECO:0000313" key="4">
    <source>
        <dbReference type="Proteomes" id="UP000308705"/>
    </source>
</evidence>
<evidence type="ECO:0000256" key="1">
    <source>
        <dbReference type="SAM" id="MobiDB-lite"/>
    </source>
</evidence>
<dbReference type="OrthoDB" id="3313640at2"/>
<reference evidence="3 4" key="1">
    <citation type="submission" date="2019-04" db="EMBL/GenBank/DDBJ databases">
        <title>Herbidospora sp. NEAU-GS14.nov., a novel actinomycete isolated from soil.</title>
        <authorList>
            <person name="Han L."/>
        </authorList>
    </citation>
    <scope>NUCLEOTIDE SEQUENCE [LARGE SCALE GENOMIC DNA]</scope>
    <source>
        <strain evidence="3 4">NEAU-GS14</strain>
    </source>
</reference>
<protein>
    <recommendedName>
        <fullName evidence="2">Transposase DDE domain-containing protein</fullName>
    </recommendedName>
</protein>
<proteinExistence type="predicted"/>
<evidence type="ECO:0000259" key="2">
    <source>
        <dbReference type="Pfam" id="PF13751"/>
    </source>
</evidence>
<dbReference type="InterPro" id="IPR025668">
    <property type="entry name" value="Tnp_DDE_dom"/>
</dbReference>
<dbReference type="Pfam" id="PF13751">
    <property type="entry name" value="DDE_Tnp_1_6"/>
    <property type="match status" value="1"/>
</dbReference>
<dbReference type="EMBL" id="SZQA01000017">
    <property type="protein sequence ID" value="TKK87168.1"/>
    <property type="molecule type" value="Genomic_DNA"/>
</dbReference>
<dbReference type="AlphaFoldDB" id="A0A4U3MCV4"/>
<name>A0A4U3MCV4_9ACTN</name>
<evidence type="ECO:0000313" key="3">
    <source>
        <dbReference type="EMBL" id="TKK87168.1"/>
    </source>
</evidence>
<feature type="domain" description="Transposase DDE" evidence="2">
    <location>
        <begin position="65"/>
        <end position="142"/>
    </location>
</feature>
<feature type="region of interest" description="Disordered" evidence="1">
    <location>
        <begin position="37"/>
        <end position="69"/>
    </location>
</feature>
<accession>A0A4U3MCV4</accession>
<dbReference type="RefSeq" id="WP_137248367.1">
    <property type="nucleotide sequence ID" value="NZ_SZQA01000017.1"/>
</dbReference>
<sequence>MIPEDNRARPSPGTVHRHLRKTRCRLFHWALPSRADLGGTSRGDQTRAVAPGGFDLDQVPLSAPSGRNRQRKTFCTGQCAGCPLRPRCTKAEAGRVLTIRPHRDELAAARRKAATDPARQEDYRRWRPPVERAIAWIVARGNGTRGQHRCRAPHANKIFSGLLAE</sequence>
<gene>
    <name evidence="3" type="ORF">FDA94_18810</name>
</gene>